<reference evidence="2" key="1">
    <citation type="submission" date="2020-08" db="EMBL/GenBank/DDBJ databases">
        <title>Multicomponent nature underlies the extraordinary mechanical properties of spider dragline silk.</title>
        <authorList>
            <person name="Kono N."/>
            <person name="Nakamura H."/>
            <person name="Mori M."/>
            <person name="Yoshida Y."/>
            <person name="Ohtoshi R."/>
            <person name="Malay A.D."/>
            <person name="Moran D.A.P."/>
            <person name="Tomita M."/>
            <person name="Numata K."/>
            <person name="Arakawa K."/>
        </authorList>
    </citation>
    <scope>NUCLEOTIDE SEQUENCE</scope>
</reference>
<comment type="caution">
    <text evidence="2">The sequence shown here is derived from an EMBL/GenBank/DDBJ whole genome shotgun (WGS) entry which is preliminary data.</text>
</comment>
<gene>
    <name evidence="2" type="ORF">TNIN_129111</name>
</gene>
<evidence type="ECO:0000313" key="2">
    <source>
        <dbReference type="EMBL" id="GFY77912.1"/>
    </source>
</evidence>
<sequence length="141" mass="16003">MKNGRYQTNILFSGVTLMELVQNKSYKNPSPNTFSRHGVITIKKSEEKKDSKKTVQGGRSGKCGNRVITVLTKDKPLFHLVPLRTTQTQTLGRNREDKQNKTHSKRAGKSPRNLGFRAHFAKVFRCAVKAMSTERKWLLGT</sequence>
<dbReference type="EMBL" id="BMAV01022702">
    <property type="protein sequence ID" value="GFY77912.1"/>
    <property type="molecule type" value="Genomic_DNA"/>
</dbReference>
<evidence type="ECO:0000313" key="3">
    <source>
        <dbReference type="Proteomes" id="UP000886998"/>
    </source>
</evidence>
<evidence type="ECO:0008006" key="4">
    <source>
        <dbReference type="Google" id="ProtNLM"/>
    </source>
</evidence>
<evidence type="ECO:0000256" key="1">
    <source>
        <dbReference type="SAM" id="MobiDB-lite"/>
    </source>
</evidence>
<name>A0A8X6YWM3_9ARAC</name>
<accession>A0A8X6YWM3</accession>
<organism evidence="2 3">
    <name type="scientific">Trichonephila inaurata madagascariensis</name>
    <dbReference type="NCBI Taxonomy" id="2747483"/>
    <lineage>
        <taxon>Eukaryota</taxon>
        <taxon>Metazoa</taxon>
        <taxon>Ecdysozoa</taxon>
        <taxon>Arthropoda</taxon>
        <taxon>Chelicerata</taxon>
        <taxon>Arachnida</taxon>
        <taxon>Araneae</taxon>
        <taxon>Araneomorphae</taxon>
        <taxon>Entelegynae</taxon>
        <taxon>Araneoidea</taxon>
        <taxon>Nephilidae</taxon>
        <taxon>Trichonephila</taxon>
        <taxon>Trichonephila inaurata</taxon>
    </lineage>
</organism>
<protein>
    <recommendedName>
        <fullName evidence="4">Ribosomal protein L28</fullName>
    </recommendedName>
</protein>
<dbReference type="AlphaFoldDB" id="A0A8X6YWM3"/>
<dbReference type="Proteomes" id="UP000886998">
    <property type="component" value="Unassembled WGS sequence"/>
</dbReference>
<feature type="region of interest" description="Disordered" evidence="1">
    <location>
        <begin position="85"/>
        <end position="114"/>
    </location>
</feature>
<keyword evidence="3" id="KW-1185">Reference proteome</keyword>
<proteinExistence type="predicted"/>